<dbReference type="InterPro" id="IPR002656">
    <property type="entry name" value="Acyl_transf_3_dom"/>
</dbReference>
<proteinExistence type="inferred from homology"/>
<evidence type="ECO:0000256" key="4">
    <source>
        <dbReference type="ARBA" id="ARBA00022692"/>
    </source>
</evidence>
<organism evidence="9 10">
    <name type="scientific">Candidatus Caccoplasma merdipullorum</name>
    <dbReference type="NCBI Taxonomy" id="2840718"/>
    <lineage>
        <taxon>Bacteria</taxon>
        <taxon>Pseudomonadati</taxon>
        <taxon>Bacteroidota</taxon>
        <taxon>Bacteroidia</taxon>
        <taxon>Bacteroidales</taxon>
        <taxon>Bacteroidaceae</taxon>
        <taxon>Bacteroidaceae incertae sedis</taxon>
        <taxon>Candidatus Caccoplasma</taxon>
    </lineage>
</organism>
<keyword evidence="5 7" id="KW-1133">Transmembrane helix</keyword>
<dbReference type="AlphaFoldDB" id="A0A9D9E1R5"/>
<evidence type="ECO:0000256" key="3">
    <source>
        <dbReference type="ARBA" id="ARBA00022475"/>
    </source>
</evidence>
<evidence type="ECO:0000313" key="9">
    <source>
        <dbReference type="EMBL" id="MBO8437964.1"/>
    </source>
</evidence>
<keyword evidence="9" id="KW-0808">Transferase</keyword>
<dbReference type="PANTHER" id="PTHR40074">
    <property type="entry name" value="O-ACETYLTRANSFERASE WECH"/>
    <property type="match status" value="1"/>
</dbReference>
<feature type="transmembrane region" description="Helical" evidence="7">
    <location>
        <begin position="111"/>
        <end position="131"/>
    </location>
</feature>
<dbReference type="Pfam" id="PF01757">
    <property type="entry name" value="Acyl_transf_3"/>
    <property type="match status" value="1"/>
</dbReference>
<evidence type="ECO:0000256" key="5">
    <source>
        <dbReference type="ARBA" id="ARBA00022989"/>
    </source>
</evidence>
<evidence type="ECO:0000256" key="6">
    <source>
        <dbReference type="ARBA" id="ARBA00023136"/>
    </source>
</evidence>
<keyword evidence="9" id="KW-0012">Acyltransferase</keyword>
<feature type="domain" description="Acyltransferase 3" evidence="8">
    <location>
        <begin position="6"/>
        <end position="308"/>
    </location>
</feature>
<evidence type="ECO:0000256" key="1">
    <source>
        <dbReference type="ARBA" id="ARBA00004651"/>
    </source>
</evidence>
<comment type="subcellular location">
    <subcellularLocation>
        <location evidence="1">Cell membrane</location>
        <topology evidence="1">Multi-pass membrane protein</topology>
    </subcellularLocation>
</comment>
<name>A0A9D9E1R5_9BACT</name>
<dbReference type="GO" id="GO:0005886">
    <property type="term" value="C:plasma membrane"/>
    <property type="evidence" value="ECO:0007669"/>
    <property type="project" value="UniProtKB-SubCell"/>
</dbReference>
<evidence type="ECO:0000259" key="8">
    <source>
        <dbReference type="Pfam" id="PF01757"/>
    </source>
</evidence>
<dbReference type="EMBL" id="JADIMW010000035">
    <property type="protein sequence ID" value="MBO8437964.1"/>
    <property type="molecule type" value="Genomic_DNA"/>
</dbReference>
<evidence type="ECO:0000313" key="10">
    <source>
        <dbReference type="Proteomes" id="UP000823636"/>
    </source>
</evidence>
<feature type="transmembrane region" description="Helical" evidence="7">
    <location>
        <begin position="194"/>
        <end position="212"/>
    </location>
</feature>
<reference evidence="9" key="2">
    <citation type="journal article" date="2021" name="PeerJ">
        <title>Extensive microbial diversity within the chicken gut microbiome revealed by metagenomics and culture.</title>
        <authorList>
            <person name="Gilroy R."/>
            <person name="Ravi A."/>
            <person name="Getino M."/>
            <person name="Pursley I."/>
            <person name="Horton D.L."/>
            <person name="Alikhan N.F."/>
            <person name="Baker D."/>
            <person name="Gharbi K."/>
            <person name="Hall N."/>
            <person name="Watson M."/>
            <person name="Adriaenssens E.M."/>
            <person name="Foster-Nyarko E."/>
            <person name="Jarju S."/>
            <person name="Secka A."/>
            <person name="Antonio M."/>
            <person name="Oren A."/>
            <person name="Chaudhuri R.R."/>
            <person name="La Ragione R."/>
            <person name="Hildebrand F."/>
            <person name="Pallen M.J."/>
        </authorList>
    </citation>
    <scope>NUCLEOTIDE SEQUENCE</scope>
    <source>
        <strain evidence="9">G3-4614</strain>
    </source>
</reference>
<feature type="transmembrane region" description="Helical" evidence="7">
    <location>
        <begin position="283"/>
        <end position="308"/>
    </location>
</feature>
<sequence>MEKRNLSLDLIKFIAMIGVICLHSQNISSPISHFLYITAVFSIPLFFMSSGYILLGKTGINYKYSAKKIFGILRFVIIVTISYHLLIGIYRDNPLFESTLGTLLQKGPFSAYWYFGAMIIIYALLPLIDYLYREKEKIFFAVTLFLFVIANVVFILNFTSGIHVEQNTIQTFRLWNWLLYFCLGGIIKRYTLKVNWVVVVMFLLINYIFQIYTAPKLCSLYCEFFYPSLPTIIFSAVSFIYLINIRIDNKFIRVVSDLFLPCYTIHGFVITKTGAIFKSLFSFAGIFTPVLFWIFVCVVSISLSWVIMKIPYMNKVFRI</sequence>
<feature type="transmembrane region" description="Helical" evidence="7">
    <location>
        <begin position="224"/>
        <end position="243"/>
    </location>
</feature>
<dbReference type="Proteomes" id="UP000823636">
    <property type="component" value="Unassembled WGS sequence"/>
</dbReference>
<feature type="transmembrane region" description="Helical" evidence="7">
    <location>
        <begin position="33"/>
        <end position="55"/>
    </location>
</feature>
<comment type="similarity">
    <text evidence="2">Belongs to the acyltransferase 3 family.</text>
</comment>
<evidence type="ECO:0000256" key="2">
    <source>
        <dbReference type="ARBA" id="ARBA00007400"/>
    </source>
</evidence>
<dbReference type="GO" id="GO:0016413">
    <property type="term" value="F:O-acetyltransferase activity"/>
    <property type="evidence" value="ECO:0007669"/>
    <property type="project" value="TreeGrafter"/>
</dbReference>
<dbReference type="GO" id="GO:0009246">
    <property type="term" value="P:enterobacterial common antigen biosynthetic process"/>
    <property type="evidence" value="ECO:0007669"/>
    <property type="project" value="TreeGrafter"/>
</dbReference>
<feature type="transmembrane region" description="Helical" evidence="7">
    <location>
        <begin position="255"/>
        <end position="277"/>
    </location>
</feature>
<feature type="transmembrane region" description="Helical" evidence="7">
    <location>
        <begin position="71"/>
        <end position="91"/>
    </location>
</feature>
<protein>
    <submittedName>
        <fullName evidence="9">Acyltransferase family protein</fullName>
    </submittedName>
</protein>
<reference evidence="9" key="1">
    <citation type="submission" date="2020-10" db="EMBL/GenBank/DDBJ databases">
        <authorList>
            <person name="Gilroy R."/>
        </authorList>
    </citation>
    <scope>NUCLEOTIDE SEQUENCE</scope>
    <source>
        <strain evidence="9">G3-4614</strain>
    </source>
</reference>
<keyword evidence="4 7" id="KW-0812">Transmembrane</keyword>
<evidence type="ECO:0000256" key="7">
    <source>
        <dbReference type="SAM" id="Phobius"/>
    </source>
</evidence>
<gene>
    <name evidence="9" type="ORF">IAC54_03575</name>
</gene>
<dbReference type="PANTHER" id="PTHR40074:SF2">
    <property type="entry name" value="O-ACETYLTRANSFERASE WECH"/>
    <property type="match status" value="1"/>
</dbReference>
<keyword evidence="3" id="KW-1003">Cell membrane</keyword>
<keyword evidence="6 7" id="KW-0472">Membrane</keyword>
<accession>A0A9D9E1R5</accession>
<comment type="caution">
    <text evidence="9">The sequence shown here is derived from an EMBL/GenBank/DDBJ whole genome shotgun (WGS) entry which is preliminary data.</text>
</comment>
<feature type="transmembrane region" description="Helical" evidence="7">
    <location>
        <begin position="170"/>
        <end position="187"/>
    </location>
</feature>
<feature type="transmembrane region" description="Helical" evidence="7">
    <location>
        <begin position="138"/>
        <end position="158"/>
    </location>
</feature>